<dbReference type="STRING" id="1742359.GCA_001439625_02404"/>
<dbReference type="GO" id="GO:0160105">
    <property type="term" value="F:tRNA (adenine(22)-N1)-methyltransferase activity"/>
    <property type="evidence" value="ECO:0007669"/>
    <property type="project" value="InterPro"/>
</dbReference>
<dbReference type="PANTHER" id="PTHR38451">
    <property type="entry name" value="TRNA (ADENINE(22)-N(1))-METHYLTRANSFERASE"/>
    <property type="match status" value="1"/>
</dbReference>
<keyword evidence="1" id="KW-0808">Transferase</keyword>
<dbReference type="PIRSF" id="PIRSF018637">
    <property type="entry name" value="TrmK"/>
    <property type="match status" value="1"/>
</dbReference>
<dbReference type="Pfam" id="PF04816">
    <property type="entry name" value="TrmK"/>
    <property type="match status" value="1"/>
</dbReference>
<dbReference type="OrthoDB" id="5881184at2"/>
<dbReference type="SUPFAM" id="SSF53335">
    <property type="entry name" value="S-adenosyl-L-methionine-dependent methyltransferases"/>
    <property type="match status" value="1"/>
</dbReference>
<dbReference type="EMBL" id="CP042593">
    <property type="protein sequence ID" value="QED48665.1"/>
    <property type="molecule type" value="Genomic_DNA"/>
</dbReference>
<keyword evidence="1" id="KW-0489">Methyltransferase</keyword>
<evidence type="ECO:0000313" key="2">
    <source>
        <dbReference type="Proteomes" id="UP000321555"/>
    </source>
</evidence>
<name>A0A5B8Z6F4_CYTDA</name>
<dbReference type="RefSeq" id="WP_057771597.1">
    <property type="nucleotide sequence ID" value="NZ_CP042593.1"/>
</dbReference>
<dbReference type="Gene3D" id="1.10.287.1890">
    <property type="match status" value="1"/>
</dbReference>
<reference evidence="2" key="1">
    <citation type="submission" date="2019-08" db="EMBL/GenBank/DDBJ databases">
        <authorList>
            <person name="Zheng X."/>
        </authorList>
    </citation>
    <scope>NUCLEOTIDE SEQUENCE [LARGE SCALE GENOMIC DNA]</scope>
    <source>
        <strain evidence="2">FJAT-25496</strain>
    </source>
</reference>
<dbReference type="InterPro" id="IPR006901">
    <property type="entry name" value="TrmK"/>
</dbReference>
<gene>
    <name evidence="1" type="ORF">FSZ17_16190</name>
</gene>
<dbReference type="KEGG" id="bda:FSZ17_16190"/>
<keyword evidence="2" id="KW-1185">Reference proteome</keyword>
<dbReference type="AlphaFoldDB" id="A0A5B8Z6F4"/>
<organism evidence="1 2">
    <name type="scientific">Cytobacillus dafuensis</name>
    <name type="common">Bacillus dafuensis</name>
    <dbReference type="NCBI Taxonomy" id="1742359"/>
    <lineage>
        <taxon>Bacteria</taxon>
        <taxon>Bacillati</taxon>
        <taxon>Bacillota</taxon>
        <taxon>Bacilli</taxon>
        <taxon>Bacillales</taxon>
        <taxon>Bacillaceae</taxon>
        <taxon>Cytobacillus</taxon>
    </lineage>
</organism>
<sequence length="236" mass="26351">MNTEKLSQRLEAVANYIPKGSRLADIGSDHAYLPCHVVKKGLVSFAIAGEVVEGPFQSAKKQVEMEGLNNQITVRKGNGLKVISSGEVDCITIAGMGGALITNILEEGKEKLSSTKRLVLQPNISAVTIRNWLLNNGWVLIAEEILEEDDKIYEILVAEQGTATSKPSEVLQKELLFGPFLLEQKSDIFKKKWLIELNNWKRILDQLSRATKTEETVNKKSVLIKKIEMVEEVLRH</sequence>
<dbReference type="GO" id="GO:0032259">
    <property type="term" value="P:methylation"/>
    <property type="evidence" value="ECO:0007669"/>
    <property type="project" value="UniProtKB-KW"/>
</dbReference>
<dbReference type="Gene3D" id="3.40.50.150">
    <property type="entry name" value="Vaccinia Virus protein VP39"/>
    <property type="match status" value="1"/>
</dbReference>
<dbReference type="InterPro" id="IPR029063">
    <property type="entry name" value="SAM-dependent_MTases_sf"/>
</dbReference>
<protein>
    <submittedName>
        <fullName evidence="1">tRNA (Adenine-N(1))-methyltransferase</fullName>
    </submittedName>
</protein>
<accession>A0A5B8Z6F4</accession>
<dbReference type="Proteomes" id="UP000321555">
    <property type="component" value="Chromosome"/>
</dbReference>
<dbReference type="PANTHER" id="PTHR38451:SF1">
    <property type="entry name" value="TRNA (ADENINE(22)-N(1))-METHYLTRANSFERASE"/>
    <property type="match status" value="1"/>
</dbReference>
<proteinExistence type="predicted"/>
<evidence type="ECO:0000313" key="1">
    <source>
        <dbReference type="EMBL" id="QED48665.1"/>
    </source>
</evidence>